<feature type="region of interest" description="Disordered" evidence="1">
    <location>
        <begin position="1798"/>
        <end position="1831"/>
    </location>
</feature>
<feature type="compositionally biased region" description="Polar residues" evidence="1">
    <location>
        <begin position="221"/>
        <end position="232"/>
    </location>
</feature>
<feature type="region of interest" description="Disordered" evidence="1">
    <location>
        <begin position="1878"/>
        <end position="1910"/>
    </location>
</feature>
<sequence length="1910" mass="206321">MAPKGREPSHKGKGKQSNPDEATKDMLNFGYPQPVVSALQAIATRSTAGLFRDPVAVAADQSVQQLAQSQANALDKLGKRINGNLRAKHSLQEAATAWLGKIGQHLAALTSRLSTVATRLDQDQAEAITALQQASVNLEASAQEQVDKALGGMGPIWSQVQEAEVMRLAACLRAFSAVGGGEAAITGVSSTGDAGGPGMSSFAAPGSAMTRSPLGEADGPTLSTPARSSTSGEAMDVSNPDLSAKRRWNQRGNRHPRPSKSPRRELDLSAEPWPRVATGLTPDRPRRPRTSAEEEELIPAVATPPYTWASAWYHISRHCWELGAEYVGHVATSDPQEQVLPVLHLTADPEQVVTEGERLWGALQQSIQQLESDADTGRFVEQLTLWLETVRERPLALPSVRQGLLTLAHAVSGNIYSVDGFGPSTAQEWLFPAELLAQEIPLVGLLPTTWDSMALRVLVTMPCPMRRVPEDFGCAQAFIVSSTSSVQPLQLSAISLAPVASSLFSGTIPAAQSEADLSEVVEEPPLVPCPLTMLADERLHGRALHRRILLNLGVEGAFAWFEENVLIRAGSCLQPLWTRRVGSGLCMEFWGGATLVRHIFGASLYVSVPYGQWWHYALVVPCVLDFRPTGWRIAAVDDGLDLPSEWPMTCRSGGFGILHKETAVETGPFEGYPPQATSPYDVVADASFGDRLVEAGDIPDVSFARPEFPGSLFRCAVLGAGSSSRFVSLACLVQSACAMLTQSEPPSPRFVIESPKPALDSARLAPPSAHQRLQTHWQQSALDVGGALSRMFLSFWGYSRPVKSVMKSCVSPALQVHLVMAATTPAMVTVIFDAGFEVWCADVPRHASASHLIATACDLAATDALQLNTEITLPLRHGDVLPVRLDANRLQVDLSRNVLARASTSATVWLDPVQSFYILTSSRGLQGFQVGAGSDVRPSLLRTLLTPEEGPGGTFLELPSRSSLPFRIFVHCRKRQDHVVFRVSEASDPSDSGFFFLFSGTFDTYADFARRLGQLQTPEARWIKALRPYGLTVNTWESMALTRAEGASFWYVQLHADVMRAQLHYTSVQVSEASFRQVAAPPAPRRPVPVTTRATQTLAGPGGFPHEIAIWQTSQQPTHCEPSLFPEISSTLADVWCDAWHIKCLIPCIPEFQAWVLRDGSRLIGLCTVDINWDLVSQALHISTWELPQTFVHGDGLLIPYPEPLHHAKDRCLSVSHDTPEAVACLSGRRDPPPEPGLATRPFGNLGWMLGSLCLGGWRVCLTLCTFLVLPKTLSVRLDEVLADAADDPIPEPLPFRDYLDLTRTCTMSWTHELSRQALGFSVRAQILGEHIQRIAPAPEVLLHLWRPGRGPTLLQVRPRCLALHLGSFLRALGYSEGVDSLHIAYDTGPHALDLVLVPPTGGTWWILQDHSGREVLRPVARHYTSAIHFRLLTVSPDRHAQTVCPAYGVQQQPLLPQGARGRVVRDLPELHGSLCQGILGFAMAAGARRSHGSLFGLIAFLVHSFGVAAVVSPDESNTLGAGLAVIPSPQPHTLRVWTVGVKRPVDLPWKPEGYNTRWLHDFICSIHGVREVGHFLSTTGAAGDSVMHLLFVPRLNNPAGGQPRFWLFHVEDRASVVYGHYPFDWGIASTHVQDIYQGLNVPSSRPTLVIGSRLVAPSCHLLDVPSGSIVQIPIGALPMEASDDAWDPTPWVVPGPFFQYVPARGPAGEDAISPAQASIQEQVPTPPLSCEVACQTDMPLAVDTPLLSAQGVSDLAMQLHGLADCLTSLPIFAVEAPPAGPQSPCSSHNTAPVFCGPPADSVDATEGAPARAASPAGETSASVELDTSGARHGPSRPYLCFLASFLLTVRPRAPPLVRLVWLAASLDGAFGSYFTPNASGSEDEEAHSVDIPEGHRPGDGAAYPSRGGY</sequence>
<keyword evidence="3" id="KW-1185">Reference proteome</keyword>
<feature type="region of interest" description="Disordered" evidence="1">
    <location>
        <begin position="1"/>
        <end position="26"/>
    </location>
</feature>
<evidence type="ECO:0000313" key="2">
    <source>
        <dbReference type="EMBL" id="CAE7488040.1"/>
    </source>
</evidence>
<feature type="compositionally biased region" description="Basic and acidic residues" evidence="1">
    <location>
        <begin position="1887"/>
        <end position="1899"/>
    </location>
</feature>
<feature type="compositionally biased region" description="Basic residues" evidence="1">
    <location>
        <begin position="245"/>
        <end position="261"/>
    </location>
</feature>
<gene>
    <name evidence="2" type="ORF">SNEC2469_LOCUS13873</name>
</gene>
<evidence type="ECO:0000256" key="1">
    <source>
        <dbReference type="SAM" id="MobiDB-lite"/>
    </source>
</evidence>
<dbReference type="Proteomes" id="UP000601435">
    <property type="component" value="Unassembled WGS sequence"/>
</dbReference>
<comment type="caution">
    <text evidence="2">The sequence shown here is derived from an EMBL/GenBank/DDBJ whole genome shotgun (WGS) entry which is preliminary data.</text>
</comment>
<feature type="region of interest" description="Disordered" evidence="1">
    <location>
        <begin position="189"/>
        <end position="295"/>
    </location>
</feature>
<accession>A0A812SSV1</accession>
<name>A0A812SSV1_9DINO</name>
<dbReference type="EMBL" id="CAJNJA010022186">
    <property type="protein sequence ID" value="CAE7488040.1"/>
    <property type="molecule type" value="Genomic_DNA"/>
</dbReference>
<protein>
    <submittedName>
        <fullName evidence="2">Uncharacterized protein</fullName>
    </submittedName>
</protein>
<reference evidence="2" key="1">
    <citation type="submission" date="2021-02" db="EMBL/GenBank/DDBJ databases">
        <authorList>
            <person name="Dougan E. K."/>
            <person name="Rhodes N."/>
            <person name="Thang M."/>
            <person name="Chan C."/>
        </authorList>
    </citation>
    <scope>NUCLEOTIDE SEQUENCE</scope>
</reference>
<dbReference type="OrthoDB" id="466435at2759"/>
<organism evidence="2 3">
    <name type="scientific">Symbiodinium necroappetens</name>
    <dbReference type="NCBI Taxonomy" id="1628268"/>
    <lineage>
        <taxon>Eukaryota</taxon>
        <taxon>Sar</taxon>
        <taxon>Alveolata</taxon>
        <taxon>Dinophyceae</taxon>
        <taxon>Suessiales</taxon>
        <taxon>Symbiodiniaceae</taxon>
        <taxon>Symbiodinium</taxon>
    </lineage>
</organism>
<proteinExistence type="predicted"/>
<evidence type="ECO:0000313" key="3">
    <source>
        <dbReference type="Proteomes" id="UP000601435"/>
    </source>
</evidence>
<feature type="compositionally biased region" description="Basic and acidic residues" evidence="1">
    <location>
        <begin position="1"/>
        <end position="10"/>
    </location>
</feature>